<dbReference type="PRINTS" id="PR00413">
    <property type="entry name" value="HADHALOGNASE"/>
</dbReference>
<protein>
    <recommendedName>
        <fullName evidence="4">phosphoglycolate phosphatase</fullName>
        <ecNumber evidence="4">3.1.3.18</ecNumber>
    </recommendedName>
</protein>
<dbReference type="SFLD" id="SFLDS00003">
    <property type="entry name" value="Haloacid_Dehalogenase"/>
    <property type="match status" value="1"/>
</dbReference>
<accession>A0A849L5G4</accession>
<gene>
    <name evidence="5" type="ORF">HMH01_13345</name>
</gene>
<comment type="similarity">
    <text evidence="3">Belongs to the HAD-like hydrolase superfamily. CbbY/CbbZ/Gph/YieH family.</text>
</comment>
<dbReference type="CDD" id="cd01427">
    <property type="entry name" value="HAD_like"/>
    <property type="match status" value="1"/>
</dbReference>
<dbReference type="NCBIfam" id="TIGR01509">
    <property type="entry name" value="HAD-SF-IA-v3"/>
    <property type="match status" value="1"/>
</dbReference>
<dbReference type="GO" id="GO:0006281">
    <property type="term" value="P:DNA repair"/>
    <property type="evidence" value="ECO:0007669"/>
    <property type="project" value="TreeGrafter"/>
</dbReference>
<dbReference type="PANTHER" id="PTHR43434">
    <property type="entry name" value="PHOSPHOGLYCOLATE PHOSPHATASE"/>
    <property type="match status" value="1"/>
</dbReference>
<reference evidence="5 6" key="1">
    <citation type="submission" date="2020-05" db="EMBL/GenBank/DDBJ databases">
        <title>Gimesia benthica sp. nov., a novel planctomycete isolated from a deep-sea water sample of the Northwest Indian Ocean.</title>
        <authorList>
            <person name="Wang J."/>
            <person name="Ruan C."/>
            <person name="Song L."/>
            <person name="Zhu Y."/>
            <person name="Li A."/>
            <person name="Zheng X."/>
            <person name="Wang L."/>
            <person name="Lu Z."/>
            <person name="Huang Y."/>
            <person name="Du W."/>
            <person name="Zhou Y."/>
            <person name="Huang L."/>
            <person name="Dai X."/>
        </authorList>
    </citation>
    <scope>NUCLEOTIDE SEQUENCE [LARGE SCALE GENOMIC DNA]</scope>
    <source>
        <strain evidence="5 6">YYQ-30</strain>
    </source>
</reference>
<evidence type="ECO:0000313" key="6">
    <source>
        <dbReference type="Proteomes" id="UP000572377"/>
    </source>
</evidence>
<evidence type="ECO:0000256" key="2">
    <source>
        <dbReference type="ARBA" id="ARBA00004818"/>
    </source>
</evidence>
<dbReference type="GO" id="GO:0008967">
    <property type="term" value="F:phosphoglycolate phosphatase activity"/>
    <property type="evidence" value="ECO:0007669"/>
    <property type="project" value="UniProtKB-EC"/>
</dbReference>
<dbReference type="InterPro" id="IPR036412">
    <property type="entry name" value="HAD-like_sf"/>
</dbReference>
<comment type="catalytic activity">
    <reaction evidence="1">
        <text>2-phosphoglycolate + H2O = glycolate + phosphate</text>
        <dbReference type="Rhea" id="RHEA:14369"/>
        <dbReference type="ChEBI" id="CHEBI:15377"/>
        <dbReference type="ChEBI" id="CHEBI:29805"/>
        <dbReference type="ChEBI" id="CHEBI:43474"/>
        <dbReference type="ChEBI" id="CHEBI:58033"/>
        <dbReference type="EC" id="3.1.3.18"/>
    </reaction>
</comment>
<dbReference type="PANTHER" id="PTHR43434:SF1">
    <property type="entry name" value="PHOSPHOGLYCOLATE PHOSPHATASE"/>
    <property type="match status" value="1"/>
</dbReference>
<evidence type="ECO:0000256" key="3">
    <source>
        <dbReference type="ARBA" id="ARBA00006171"/>
    </source>
</evidence>
<comment type="pathway">
    <text evidence="2">Organic acid metabolism; glycolate biosynthesis; glycolate from 2-phosphoglycolate: step 1/1.</text>
</comment>
<dbReference type="NCBIfam" id="TIGR01549">
    <property type="entry name" value="HAD-SF-IA-v1"/>
    <property type="match status" value="1"/>
</dbReference>
<dbReference type="InterPro" id="IPR023198">
    <property type="entry name" value="PGP-like_dom2"/>
</dbReference>
<dbReference type="Proteomes" id="UP000572377">
    <property type="component" value="Unassembled WGS sequence"/>
</dbReference>
<dbReference type="RefSeq" id="WP_171326264.1">
    <property type="nucleotide sequence ID" value="NZ_JABFBC010000002.1"/>
</dbReference>
<dbReference type="Gene3D" id="1.10.150.240">
    <property type="entry name" value="Putative phosphatase, domain 2"/>
    <property type="match status" value="1"/>
</dbReference>
<comment type="caution">
    <text evidence="5">The sequence shown here is derived from an EMBL/GenBank/DDBJ whole genome shotgun (WGS) entry which is preliminary data.</text>
</comment>
<sequence>MASIQAIIFDKDGTLFDFKATWGAWTGRFIRDIAGPHDRVEQLAAAVRFDLEADQHLPDSPFIAGTVDDWVELVIEVLPELGPDELRAIVRETTGTAVQVPVAPLDPLMAGLRQRGLRLGVATNDGIGPVTHHLHEAGIAHHFDFVAGYDSGHGAKPGPGMLLAFAEATGIDPAATVMVGDSRHDLEAGRAAGMRRLAVLTGHATAPELSPHAEAVLPSIAALPGWLDGLGA</sequence>
<dbReference type="EMBL" id="JABFBC010000002">
    <property type="protein sequence ID" value="NNU81422.1"/>
    <property type="molecule type" value="Genomic_DNA"/>
</dbReference>
<name>A0A849L5G4_9RHOB</name>
<dbReference type="Pfam" id="PF00702">
    <property type="entry name" value="Hydrolase"/>
    <property type="match status" value="1"/>
</dbReference>
<dbReference type="InterPro" id="IPR006439">
    <property type="entry name" value="HAD-SF_hydro_IA"/>
</dbReference>
<dbReference type="EC" id="3.1.3.18" evidence="4"/>
<proteinExistence type="inferred from homology"/>
<evidence type="ECO:0000256" key="1">
    <source>
        <dbReference type="ARBA" id="ARBA00000830"/>
    </source>
</evidence>
<evidence type="ECO:0000313" key="5">
    <source>
        <dbReference type="EMBL" id="NNU81422.1"/>
    </source>
</evidence>
<dbReference type="GO" id="GO:0005829">
    <property type="term" value="C:cytosol"/>
    <property type="evidence" value="ECO:0007669"/>
    <property type="project" value="TreeGrafter"/>
</dbReference>
<dbReference type="AlphaFoldDB" id="A0A849L5G4"/>
<dbReference type="SUPFAM" id="SSF56784">
    <property type="entry name" value="HAD-like"/>
    <property type="match status" value="1"/>
</dbReference>
<dbReference type="SFLD" id="SFLDG01129">
    <property type="entry name" value="C1.5:_HAD__Beta-PGM__Phosphata"/>
    <property type="match status" value="1"/>
</dbReference>
<evidence type="ECO:0000256" key="4">
    <source>
        <dbReference type="ARBA" id="ARBA00013078"/>
    </source>
</evidence>
<keyword evidence="6" id="KW-1185">Reference proteome</keyword>
<dbReference type="Gene3D" id="3.40.50.1000">
    <property type="entry name" value="HAD superfamily/HAD-like"/>
    <property type="match status" value="1"/>
</dbReference>
<organism evidence="5 6">
    <name type="scientific">Halovulum dunhuangense</name>
    <dbReference type="NCBI Taxonomy" id="1505036"/>
    <lineage>
        <taxon>Bacteria</taxon>
        <taxon>Pseudomonadati</taxon>
        <taxon>Pseudomonadota</taxon>
        <taxon>Alphaproteobacteria</taxon>
        <taxon>Rhodobacterales</taxon>
        <taxon>Paracoccaceae</taxon>
        <taxon>Halovulum</taxon>
    </lineage>
</organism>
<keyword evidence="5" id="KW-0378">Hydrolase</keyword>
<dbReference type="InterPro" id="IPR050155">
    <property type="entry name" value="HAD-like_hydrolase_sf"/>
</dbReference>
<dbReference type="InterPro" id="IPR023214">
    <property type="entry name" value="HAD_sf"/>
</dbReference>